<keyword evidence="5" id="KW-1185">Reference proteome</keyword>
<reference evidence="4 5" key="1">
    <citation type="journal article" date="2024" name="Insects">
        <title>An Improved Chromosome-Level Genome Assembly of the Firefly Pyrocoelia pectoralis.</title>
        <authorList>
            <person name="Fu X."/>
            <person name="Meyer-Rochow V.B."/>
            <person name="Ballantyne L."/>
            <person name="Zhu X."/>
        </authorList>
    </citation>
    <scope>NUCLEOTIDE SEQUENCE [LARGE SCALE GENOMIC DNA]</scope>
    <source>
        <strain evidence="4">XCY_ONT2</strain>
    </source>
</reference>
<dbReference type="Proteomes" id="UP001329430">
    <property type="component" value="Chromosome 9"/>
</dbReference>
<gene>
    <name evidence="4" type="ORF">RI129_011900</name>
</gene>
<proteinExistence type="inferred from homology"/>
<name>A0AAN7V5E4_9COLE</name>
<evidence type="ECO:0000313" key="5">
    <source>
        <dbReference type="Proteomes" id="UP001329430"/>
    </source>
</evidence>
<dbReference type="Gene3D" id="3.30.390.50">
    <property type="entry name" value="CO dehydrogenase flavoprotein, C-terminal domain"/>
    <property type="match status" value="1"/>
</dbReference>
<dbReference type="CDD" id="cd16443">
    <property type="entry name" value="LplA"/>
    <property type="match status" value="1"/>
</dbReference>
<accession>A0AAN7V5E4</accession>
<dbReference type="Gene3D" id="3.30.930.10">
    <property type="entry name" value="Bira Bifunctional Protein, Domain 2"/>
    <property type="match status" value="1"/>
</dbReference>
<protein>
    <recommendedName>
        <fullName evidence="3">BPL/LPL catalytic domain-containing protein</fullName>
    </recommendedName>
</protein>
<evidence type="ECO:0000259" key="3">
    <source>
        <dbReference type="PROSITE" id="PS51733"/>
    </source>
</evidence>
<dbReference type="InterPro" id="IPR004562">
    <property type="entry name" value="LipoylTrfase_LipoateP_Ligase"/>
</dbReference>
<evidence type="ECO:0000313" key="4">
    <source>
        <dbReference type="EMBL" id="KAK5639408.1"/>
    </source>
</evidence>
<dbReference type="GO" id="GO:0009249">
    <property type="term" value="P:protein lipoylation"/>
    <property type="evidence" value="ECO:0007669"/>
    <property type="project" value="InterPro"/>
</dbReference>
<evidence type="ECO:0000256" key="2">
    <source>
        <dbReference type="ARBA" id="ARBA00008242"/>
    </source>
</evidence>
<dbReference type="PANTHER" id="PTHR12561:SF3">
    <property type="entry name" value="LIPOYLTRANSFERASE 1, MITOCHONDRIAL"/>
    <property type="match status" value="1"/>
</dbReference>
<dbReference type="PROSITE" id="PS51733">
    <property type="entry name" value="BPL_LPL_CATALYTIC"/>
    <property type="match status" value="1"/>
</dbReference>
<dbReference type="PANTHER" id="PTHR12561">
    <property type="entry name" value="LIPOATE-PROTEIN LIGASE"/>
    <property type="match status" value="1"/>
</dbReference>
<dbReference type="AlphaFoldDB" id="A0AAN7V5E4"/>
<sequence length="396" mass="44227">MALVQFATKVNFSPITMAYRNFSSKTVNSAYKNIKKSVFLSQSTNVYTNLALEDWLYRNFDFNNHHVLMLWRNDPCVVIGKHQNPWIETNTSELAHITESGVQVARRNCGGTAIYHDEGNLNMTFFTSANKCNHGHNMEVVTRALFRNYGISVKSMSSNTLSIRNLKVCGSAGKVGSINGYHHCAMFVNVDKVDRTHSLQQTNSGIRSTAPKSEQSKILNLCEENPKISITGLLRAVGWEYLRTPVNSLKDGGKDLANKQNGFQMINPTEQWFPGITELRNKFSDWEWCYGNTPKFTVTKSFSVPNEFLNGVNGDLHVTMAVEHGRISDVSLHIPSGLSSTGFSGTANVITSLKHQKFSEDAINALQLSLCGNECGFLDDKDKFITECVRQIMTSV</sequence>
<evidence type="ECO:0000256" key="1">
    <source>
        <dbReference type="ARBA" id="ARBA00005085"/>
    </source>
</evidence>
<dbReference type="GO" id="GO:0005739">
    <property type="term" value="C:mitochondrion"/>
    <property type="evidence" value="ECO:0007669"/>
    <property type="project" value="TreeGrafter"/>
</dbReference>
<comment type="similarity">
    <text evidence="2">Belongs to the LplA family.</text>
</comment>
<dbReference type="InterPro" id="IPR045864">
    <property type="entry name" value="aa-tRNA-synth_II/BPL/LPL"/>
</dbReference>
<dbReference type="Pfam" id="PF21948">
    <property type="entry name" value="LplA-B_cat"/>
    <property type="match status" value="1"/>
</dbReference>
<dbReference type="SUPFAM" id="SSF55681">
    <property type="entry name" value="Class II aaRS and biotin synthetases"/>
    <property type="match status" value="1"/>
</dbReference>
<dbReference type="EMBL" id="JAVRBK010000009">
    <property type="protein sequence ID" value="KAK5639408.1"/>
    <property type="molecule type" value="Genomic_DNA"/>
</dbReference>
<comment type="pathway">
    <text evidence="1">Protein modification; protein lipoylation via exogenous pathway; protein N(6)-(lipoyl)lysine from lipoate: step 2/2.</text>
</comment>
<dbReference type="GO" id="GO:0017118">
    <property type="term" value="F:lipoyltransferase activity"/>
    <property type="evidence" value="ECO:0007669"/>
    <property type="project" value="TreeGrafter"/>
</dbReference>
<feature type="domain" description="BPL/LPL catalytic" evidence="3">
    <location>
        <begin position="62"/>
        <end position="249"/>
    </location>
</feature>
<organism evidence="4 5">
    <name type="scientific">Pyrocoelia pectoralis</name>
    <dbReference type="NCBI Taxonomy" id="417401"/>
    <lineage>
        <taxon>Eukaryota</taxon>
        <taxon>Metazoa</taxon>
        <taxon>Ecdysozoa</taxon>
        <taxon>Arthropoda</taxon>
        <taxon>Hexapoda</taxon>
        <taxon>Insecta</taxon>
        <taxon>Pterygota</taxon>
        <taxon>Neoptera</taxon>
        <taxon>Endopterygota</taxon>
        <taxon>Coleoptera</taxon>
        <taxon>Polyphaga</taxon>
        <taxon>Elateriformia</taxon>
        <taxon>Elateroidea</taxon>
        <taxon>Lampyridae</taxon>
        <taxon>Lampyrinae</taxon>
        <taxon>Pyrocoelia</taxon>
    </lineage>
</organism>
<comment type="caution">
    <text evidence="4">The sequence shown here is derived from an EMBL/GenBank/DDBJ whole genome shotgun (WGS) entry which is preliminary data.</text>
</comment>
<dbReference type="InterPro" id="IPR004143">
    <property type="entry name" value="BPL_LPL_catalytic"/>
</dbReference>